<name>A0ABN8ZIP5_RANTA</name>
<proteinExistence type="predicted"/>
<dbReference type="Proteomes" id="UP001176941">
    <property type="component" value="Chromosome 34"/>
</dbReference>
<organism evidence="2 3">
    <name type="scientific">Rangifer tarandus platyrhynchus</name>
    <name type="common">Svalbard reindeer</name>
    <dbReference type="NCBI Taxonomy" id="3082113"/>
    <lineage>
        <taxon>Eukaryota</taxon>
        <taxon>Metazoa</taxon>
        <taxon>Chordata</taxon>
        <taxon>Craniata</taxon>
        <taxon>Vertebrata</taxon>
        <taxon>Euteleostomi</taxon>
        <taxon>Mammalia</taxon>
        <taxon>Eutheria</taxon>
        <taxon>Laurasiatheria</taxon>
        <taxon>Artiodactyla</taxon>
        <taxon>Ruminantia</taxon>
        <taxon>Pecora</taxon>
        <taxon>Cervidae</taxon>
        <taxon>Odocoileinae</taxon>
        <taxon>Rangifer</taxon>
    </lineage>
</organism>
<evidence type="ECO:0000313" key="2">
    <source>
        <dbReference type="EMBL" id="CAI9173782.1"/>
    </source>
</evidence>
<feature type="region of interest" description="Disordered" evidence="1">
    <location>
        <begin position="54"/>
        <end position="88"/>
    </location>
</feature>
<accession>A0ABN8ZIP5</accession>
<evidence type="ECO:0000313" key="3">
    <source>
        <dbReference type="Proteomes" id="UP001176941"/>
    </source>
</evidence>
<dbReference type="EMBL" id="OX460345">
    <property type="protein sequence ID" value="CAI9173782.1"/>
    <property type="molecule type" value="Genomic_DNA"/>
</dbReference>
<protein>
    <submittedName>
        <fullName evidence="2">Uncharacterized protein</fullName>
    </submittedName>
</protein>
<reference evidence="2" key="1">
    <citation type="submission" date="2023-04" db="EMBL/GenBank/DDBJ databases">
        <authorList>
            <consortium name="ELIXIR-Norway"/>
        </authorList>
    </citation>
    <scope>NUCLEOTIDE SEQUENCE [LARGE SCALE GENOMIC DNA]</scope>
</reference>
<feature type="compositionally biased region" description="Basic and acidic residues" evidence="1">
    <location>
        <begin position="64"/>
        <end position="81"/>
    </location>
</feature>
<feature type="region of interest" description="Disordered" evidence="1">
    <location>
        <begin position="18"/>
        <end position="37"/>
    </location>
</feature>
<keyword evidence="3" id="KW-1185">Reference proteome</keyword>
<gene>
    <name evidence="2" type="ORF">MRATA1EN1_LOCUS22744</name>
</gene>
<sequence>MLLPVAPERARFVCAIPDDTPANSCSEGPTATGAWRHRHAASWVSRDPEMIARRPTSGQADVGASERHVATPPSRETHGAEVADVSSG</sequence>
<evidence type="ECO:0000256" key="1">
    <source>
        <dbReference type="SAM" id="MobiDB-lite"/>
    </source>
</evidence>